<feature type="region of interest" description="Disordered" evidence="1">
    <location>
        <begin position="89"/>
        <end position="118"/>
    </location>
</feature>
<dbReference type="Proteomes" id="UP000027195">
    <property type="component" value="Unassembled WGS sequence"/>
</dbReference>
<accession>A0A067M428</accession>
<evidence type="ECO:0000313" key="2">
    <source>
        <dbReference type="EMBL" id="KDQ06637.1"/>
    </source>
</evidence>
<keyword evidence="3" id="KW-1185">Reference proteome</keyword>
<evidence type="ECO:0000256" key="1">
    <source>
        <dbReference type="SAM" id="MobiDB-lite"/>
    </source>
</evidence>
<sequence>MSDIKLTGVAKLTPRQQFERDLDNGNPHALYLKRGVLPLAKSISEGVLLQFQRRAARREADANRFMEKLEEARDVSDETYIDNFLVTVSPPVDDTPAPPPSPSLSSADPLPQLPSVPSPAPNLLTAGCTIDWDAFFTYLAALEPPAFEHFLCTIDDATLAFILGVWTQPVLLGDAPVGEEPWAAGAELVEVAPTSVST</sequence>
<gene>
    <name evidence="2" type="ORF">BOTBODRAFT_39441</name>
</gene>
<dbReference type="InParanoid" id="A0A067M428"/>
<dbReference type="EMBL" id="KL198128">
    <property type="protein sequence ID" value="KDQ06637.1"/>
    <property type="molecule type" value="Genomic_DNA"/>
</dbReference>
<dbReference type="AlphaFoldDB" id="A0A067M428"/>
<evidence type="ECO:0000313" key="3">
    <source>
        <dbReference type="Proteomes" id="UP000027195"/>
    </source>
</evidence>
<name>A0A067M428_BOTB1</name>
<proteinExistence type="predicted"/>
<protein>
    <submittedName>
        <fullName evidence="2">Uncharacterized protein</fullName>
    </submittedName>
</protein>
<reference evidence="3" key="1">
    <citation type="journal article" date="2014" name="Proc. Natl. Acad. Sci. U.S.A.">
        <title>Extensive sampling of basidiomycete genomes demonstrates inadequacy of the white-rot/brown-rot paradigm for wood decay fungi.</title>
        <authorList>
            <person name="Riley R."/>
            <person name="Salamov A.A."/>
            <person name="Brown D.W."/>
            <person name="Nagy L.G."/>
            <person name="Floudas D."/>
            <person name="Held B.W."/>
            <person name="Levasseur A."/>
            <person name="Lombard V."/>
            <person name="Morin E."/>
            <person name="Otillar R."/>
            <person name="Lindquist E.A."/>
            <person name="Sun H."/>
            <person name="LaButti K.M."/>
            <person name="Schmutz J."/>
            <person name="Jabbour D."/>
            <person name="Luo H."/>
            <person name="Baker S.E."/>
            <person name="Pisabarro A.G."/>
            <person name="Walton J.D."/>
            <person name="Blanchette R.A."/>
            <person name="Henrissat B."/>
            <person name="Martin F."/>
            <person name="Cullen D."/>
            <person name="Hibbett D.S."/>
            <person name="Grigoriev I.V."/>
        </authorList>
    </citation>
    <scope>NUCLEOTIDE SEQUENCE [LARGE SCALE GENOMIC DNA]</scope>
    <source>
        <strain evidence="3">FD-172 SS1</strain>
    </source>
</reference>
<dbReference type="HOGENOM" id="CLU_1377906_0_0_1"/>
<organism evidence="2 3">
    <name type="scientific">Botryobasidium botryosum (strain FD-172 SS1)</name>
    <dbReference type="NCBI Taxonomy" id="930990"/>
    <lineage>
        <taxon>Eukaryota</taxon>
        <taxon>Fungi</taxon>
        <taxon>Dikarya</taxon>
        <taxon>Basidiomycota</taxon>
        <taxon>Agaricomycotina</taxon>
        <taxon>Agaricomycetes</taxon>
        <taxon>Cantharellales</taxon>
        <taxon>Botryobasidiaceae</taxon>
        <taxon>Botryobasidium</taxon>
    </lineage>
</organism>